<dbReference type="InterPro" id="IPR051533">
    <property type="entry name" value="WaaL-like"/>
</dbReference>
<dbReference type="InterPro" id="IPR007016">
    <property type="entry name" value="O-antigen_ligase-rel_domated"/>
</dbReference>
<comment type="subcellular location">
    <subcellularLocation>
        <location evidence="1">Membrane</location>
        <topology evidence="1">Multi-pass membrane protein</topology>
    </subcellularLocation>
</comment>
<organism evidence="7 8">
    <name type="scientific">Pararhodobacter aggregans</name>
    <dbReference type="NCBI Taxonomy" id="404875"/>
    <lineage>
        <taxon>Bacteria</taxon>
        <taxon>Pseudomonadati</taxon>
        <taxon>Pseudomonadota</taxon>
        <taxon>Alphaproteobacteria</taxon>
        <taxon>Rhodobacterales</taxon>
        <taxon>Paracoccaceae</taxon>
        <taxon>Pararhodobacter</taxon>
    </lineage>
</organism>
<feature type="domain" description="O-antigen ligase-related" evidence="6">
    <location>
        <begin position="181"/>
        <end position="325"/>
    </location>
</feature>
<keyword evidence="2 5" id="KW-0812">Transmembrane</keyword>
<gene>
    <name evidence="7" type="ORF">DDE23_10360</name>
</gene>
<comment type="caution">
    <text evidence="7">The sequence shown here is derived from an EMBL/GenBank/DDBJ whole genome shotgun (WGS) entry which is preliminary data.</text>
</comment>
<feature type="transmembrane region" description="Helical" evidence="5">
    <location>
        <begin position="179"/>
        <end position="210"/>
    </location>
</feature>
<evidence type="ECO:0000256" key="5">
    <source>
        <dbReference type="SAM" id="Phobius"/>
    </source>
</evidence>
<proteinExistence type="predicted"/>
<feature type="transmembrane region" description="Helical" evidence="5">
    <location>
        <begin position="147"/>
        <end position="167"/>
    </location>
</feature>
<feature type="transmembrane region" description="Helical" evidence="5">
    <location>
        <begin position="86"/>
        <end position="105"/>
    </location>
</feature>
<reference evidence="7 8" key="1">
    <citation type="journal article" date="2011" name="Syst. Appl. Microbiol.">
        <title>Defluviimonas denitrificans gen. nov., sp. nov., and Pararhodobacter aggregans gen. nov., sp. nov., non-phototrophic Rhodobacteraceae from the biofilter of a marine aquaculture.</title>
        <authorList>
            <person name="Foesel B.U."/>
            <person name="Drake H.L."/>
            <person name="Schramm A."/>
        </authorList>
    </citation>
    <scope>NUCLEOTIDE SEQUENCE [LARGE SCALE GENOMIC DNA]</scope>
    <source>
        <strain evidence="7 8">D1-19</strain>
    </source>
</reference>
<feature type="transmembrane region" description="Helical" evidence="5">
    <location>
        <begin position="12"/>
        <end position="30"/>
    </location>
</feature>
<accession>A0A2T7UT37</accession>
<name>A0A2T7UT37_9RHOB</name>
<keyword evidence="8" id="KW-1185">Reference proteome</keyword>
<dbReference type="PANTHER" id="PTHR37422">
    <property type="entry name" value="TEICHURONIC ACID BIOSYNTHESIS PROTEIN TUAE"/>
    <property type="match status" value="1"/>
</dbReference>
<evidence type="ECO:0000313" key="8">
    <source>
        <dbReference type="Proteomes" id="UP000244810"/>
    </source>
</evidence>
<evidence type="ECO:0000256" key="1">
    <source>
        <dbReference type="ARBA" id="ARBA00004141"/>
    </source>
</evidence>
<feature type="transmembrane region" description="Helical" evidence="5">
    <location>
        <begin position="340"/>
        <end position="359"/>
    </location>
</feature>
<feature type="transmembrane region" description="Helical" evidence="5">
    <location>
        <begin position="312"/>
        <end position="333"/>
    </location>
</feature>
<dbReference type="GO" id="GO:0016020">
    <property type="term" value="C:membrane"/>
    <property type="evidence" value="ECO:0007669"/>
    <property type="project" value="UniProtKB-SubCell"/>
</dbReference>
<protein>
    <recommendedName>
        <fullName evidence="6">O-antigen ligase-related domain-containing protein</fullName>
    </recommendedName>
</protein>
<evidence type="ECO:0000259" key="6">
    <source>
        <dbReference type="Pfam" id="PF04932"/>
    </source>
</evidence>
<sequence>MRMRSISHTLKALPAAFLAYLSLSVGGVGLGEALSIERLALSAILMIGSIFFIAQDPRESRSVSLLFFALAAFLSVQALLPIDPAIALVKIDGFLVGGLFVYLIFRRAVDRHDESFYTSFVVCGLVILSLTIAYKLLFGFWDRQVRFFLNGPIIFGWIMATMCLLCLRRYVRGGGMVPIVTFFLFFLAVIWTGSKGPLIAMGASGLFFLIASRRLGALSVVVGCTVLAFLTLSELNLLPERFSVFQRLLSSDLNDSDAGSIGIRQQMLRDSISVFWQNPILGVGISNWIHFSDDMDIKSYEFVYPHNFFGEALAEYGLVGATFFLLILTWVFIRADAFSRALIILFLTALQFTGDMSYWRFLYFLPLALSTRNKLSL</sequence>
<dbReference type="AlphaFoldDB" id="A0A2T7UT37"/>
<dbReference type="EMBL" id="QDDR01000004">
    <property type="protein sequence ID" value="PVE47824.1"/>
    <property type="molecule type" value="Genomic_DNA"/>
</dbReference>
<dbReference type="Proteomes" id="UP000244810">
    <property type="component" value="Unassembled WGS sequence"/>
</dbReference>
<evidence type="ECO:0000313" key="7">
    <source>
        <dbReference type="EMBL" id="PVE47824.1"/>
    </source>
</evidence>
<feature type="transmembrane region" description="Helical" evidence="5">
    <location>
        <begin position="117"/>
        <end position="141"/>
    </location>
</feature>
<evidence type="ECO:0000256" key="2">
    <source>
        <dbReference type="ARBA" id="ARBA00022692"/>
    </source>
</evidence>
<feature type="transmembrane region" description="Helical" evidence="5">
    <location>
        <begin position="216"/>
        <end position="238"/>
    </location>
</feature>
<dbReference type="PANTHER" id="PTHR37422:SF13">
    <property type="entry name" value="LIPOPOLYSACCHARIDE BIOSYNTHESIS PROTEIN PA4999-RELATED"/>
    <property type="match status" value="1"/>
</dbReference>
<evidence type="ECO:0000256" key="4">
    <source>
        <dbReference type="ARBA" id="ARBA00023136"/>
    </source>
</evidence>
<feature type="transmembrane region" description="Helical" evidence="5">
    <location>
        <begin position="36"/>
        <end position="54"/>
    </location>
</feature>
<keyword evidence="4 5" id="KW-0472">Membrane</keyword>
<feature type="transmembrane region" description="Helical" evidence="5">
    <location>
        <begin position="274"/>
        <end position="292"/>
    </location>
</feature>
<feature type="transmembrane region" description="Helical" evidence="5">
    <location>
        <begin position="63"/>
        <end position="80"/>
    </location>
</feature>
<keyword evidence="3 5" id="KW-1133">Transmembrane helix</keyword>
<evidence type="ECO:0000256" key="3">
    <source>
        <dbReference type="ARBA" id="ARBA00022989"/>
    </source>
</evidence>
<dbReference type="Pfam" id="PF04932">
    <property type="entry name" value="Wzy_C"/>
    <property type="match status" value="1"/>
</dbReference>